<keyword evidence="6" id="KW-0067">ATP-binding</keyword>
<name>A0A9D4P206_DERFA</name>
<protein>
    <submittedName>
        <fullName evidence="11">Abc transporter sub-family g-like protein</fullName>
    </submittedName>
</protein>
<evidence type="ECO:0000256" key="2">
    <source>
        <dbReference type="ARBA" id="ARBA00005814"/>
    </source>
</evidence>
<dbReference type="InterPro" id="IPR003439">
    <property type="entry name" value="ABC_transporter-like_ATP-bd"/>
</dbReference>
<feature type="transmembrane region" description="Helical" evidence="9">
    <location>
        <begin position="652"/>
        <end position="672"/>
    </location>
</feature>
<evidence type="ECO:0000256" key="6">
    <source>
        <dbReference type="ARBA" id="ARBA00022840"/>
    </source>
</evidence>
<keyword evidence="4 9" id="KW-0812">Transmembrane</keyword>
<comment type="similarity">
    <text evidence="2">Belongs to the ABC transporter superfamily. ABCG family. Eye pigment precursor importer (TC 3.A.1.204) subfamily.</text>
</comment>
<dbReference type="InterPro" id="IPR017871">
    <property type="entry name" value="ABC_transporter-like_CS"/>
</dbReference>
<evidence type="ECO:0000256" key="3">
    <source>
        <dbReference type="ARBA" id="ARBA00022448"/>
    </source>
</evidence>
<dbReference type="OrthoDB" id="6497389at2759"/>
<keyword evidence="5" id="KW-0547">Nucleotide-binding</keyword>
<dbReference type="SMART" id="SM00382">
    <property type="entry name" value="AAA"/>
    <property type="match status" value="1"/>
</dbReference>
<reference evidence="11" key="1">
    <citation type="submission" date="2020-06" db="EMBL/GenBank/DDBJ databases">
        <authorList>
            <person name="Ji K."/>
            <person name="Li J."/>
        </authorList>
    </citation>
    <scope>NUCLEOTIDE SEQUENCE</scope>
    <source>
        <strain evidence="11">JKM2019</strain>
        <tissue evidence="11">Whole body</tissue>
    </source>
</reference>
<feature type="transmembrane region" description="Helical" evidence="9">
    <location>
        <begin position="552"/>
        <end position="579"/>
    </location>
</feature>
<feature type="transmembrane region" description="Helical" evidence="9">
    <location>
        <begin position="743"/>
        <end position="767"/>
    </location>
</feature>
<reference evidence="11" key="2">
    <citation type="journal article" date="2021" name="World Allergy Organ. J.">
        <title>Chromosome-level assembly of Dermatophagoides farinae genome and transcriptome reveals two novel allergens Der f 37 and Der f 39.</title>
        <authorList>
            <person name="Chen J."/>
            <person name="Cai Z."/>
            <person name="Fan D."/>
            <person name="Hu J."/>
            <person name="Hou Y."/>
            <person name="He Y."/>
            <person name="Zhang Z."/>
            <person name="Zhao Z."/>
            <person name="Gao P."/>
            <person name="Hu W."/>
            <person name="Sun J."/>
            <person name="Li J."/>
            <person name="Ji K."/>
        </authorList>
    </citation>
    <scope>NUCLEOTIDE SEQUENCE</scope>
    <source>
        <strain evidence="11">JKM2019</strain>
    </source>
</reference>
<dbReference type="Gene3D" id="3.40.50.300">
    <property type="entry name" value="P-loop containing nucleotide triphosphate hydrolases"/>
    <property type="match status" value="1"/>
</dbReference>
<comment type="caution">
    <text evidence="11">The sequence shown here is derived from an EMBL/GenBank/DDBJ whole genome shotgun (WGS) entry which is preliminary data.</text>
</comment>
<dbReference type="SUPFAM" id="SSF52540">
    <property type="entry name" value="P-loop containing nucleoside triphosphate hydrolases"/>
    <property type="match status" value="1"/>
</dbReference>
<dbReference type="PANTHER" id="PTHR48041:SF78">
    <property type="entry name" value="ABC TRANSPORTER EXPRESSED IN TRACHEA, ISOFORM A"/>
    <property type="match status" value="1"/>
</dbReference>
<evidence type="ECO:0000259" key="10">
    <source>
        <dbReference type="PROSITE" id="PS50893"/>
    </source>
</evidence>
<dbReference type="PROSITE" id="PS00211">
    <property type="entry name" value="ABC_TRANSPORTER_1"/>
    <property type="match status" value="1"/>
</dbReference>
<accession>A0A9D4P206</accession>
<dbReference type="GO" id="GO:0005886">
    <property type="term" value="C:plasma membrane"/>
    <property type="evidence" value="ECO:0007669"/>
    <property type="project" value="TreeGrafter"/>
</dbReference>
<feature type="transmembrane region" description="Helical" evidence="9">
    <location>
        <begin position="591"/>
        <end position="614"/>
    </location>
</feature>
<dbReference type="GO" id="GO:0016887">
    <property type="term" value="F:ATP hydrolysis activity"/>
    <property type="evidence" value="ECO:0007669"/>
    <property type="project" value="InterPro"/>
</dbReference>
<feature type="transmembrane region" description="Helical" evidence="9">
    <location>
        <begin position="620"/>
        <end position="640"/>
    </location>
</feature>
<keyword evidence="8 9" id="KW-0472">Membrane</keyword>
<evidence type="ECO:0000256" key="1">
    <source>
        <dbReference type="ARBA" id="ARBA00004141"/>
    </source>
</evidence>
<feature type="transmembrane region" description="Helical" evidence="9">
    <location>
        <begin position="452"/>
        <end position="470"/>
    </location>
</feature>
<keyword evidence="3" id="KW-0813">Transport</keyword>
<dbReference type="InterPro" id="IPR013525">
    <property type="entry name" value="ABC2_TM"/>
</dbReference>
<dbReference type="GO" id="GO:0140359">
    <property type="term" value="F:ABC-type transporter activity"/>
    <property type="evidence" value="ECO:0007669"/>
    <property type="project" value="InterPro"/>
</dbReference>
<dbReference type="InterPro" id="IPR003593">
    <property type="entry name" value="AAA+_ATPase"/>
</dbReference>
<dbReference type="Pfam" id="PF19055">
    <property type="entry name" value="ABC2_membrane_7"/>
    <property type="match status" value="1"/>
</dbReference>
<evidence type="ECO:0000256" key="5">
    <source>
        <dbReference type="ARBA" id="ARBA00022741"/>
    </source>
</evidence>
<dbReference type="AlphaFoldDB" id="A0A9D4P206"/>
<evidence type="ECO:0000313" key="11">
    <source>
        <dbReference type="EMBL" id="KAH7643275.1"/>
    </source>
</evidence>
<comment type="subcellular location">
    <subcellularLocation>
        <location evidence="1">Membrane</location>
        <topology evidence="1">Multi-pass membrane protein</topology>
    </subcellularLocation>
</comment>
<gene>
    <name evidence="11" type="ORF">HUG17_9966</name>
</gene>
<dbReference type="Proteomes" id="UP000828236">
    <property type="component" value="Unassembled WGS sequence"/>
</dbReference>
<evidence type="ECO:0000256" key="8">
    <source>
        <dbReference type="ARBA" id="ARBA00023136"/>
    </source>
</evidence>
<dbReference type="InterPro" id="IPR027417">
    <property type="entry name" value="P-loop_NTPase"/>
</dbReference>
<keyword evidence="7 9" id="KW-1133">Transmembrane helix</keyword>
<evidence type="ECO:0000256" key="7">
    <source>
        <dbReference type="ARBA" id="ARBA00022989"/>
    </source>
</evidence>
<dbReference type="EMBL" id="SDOV01000003">
    <property type="protein sequence ID" value="KAH7643275.1"/>
    <property type="molecule type" value="Genomic_DNA"/>
</dbReference>
<feature type="transmembrane region" description="Helical" evidence="9">
    <location>
        <begin position="510"/>
        <end position="532"/>
    </location>
</feature>
<organism evidence="11">
    <name type="scientific">Dermatophagoides farinae</name>
    <name type="common">American house dust mite</name>
    <dbReference type="NCBI Taxonomy" id="6954"/>
    <lineage>
        <taxon>Eukaryota</taxon>
        <taxon>Metazoa</taxon>
        <taxon>Ecdysozoa</taxon>
        <taxon>Arthropoda</taxon>
        <taxon>Chelicerata</taxon>
        <taxon>Arachnida</taxon>
        <taxon>Acari</taxon>
        <taxon>Acariformes</taxon>
        <taxon>Sarcoptiformes</taxon>
        <taxon>Astigmata</taxon>
        <taxon>Psoroptidia</taxon>
        <taxon>Analgoidea</taxon>
        <taxon>Pyroglyphidae</taxon>
        <taxon>Dermatophagoidinae</taxon>
        <taxon>Dermatophagoides</taxon>
    </lineage>
</organism>
<feature type="domain" description="ABC transporter" evidence="10">
    <location>
        <begin position="85"/>
        <end position="372"/>
    </location>
</feature>
<dbReference type="Pfam" id="PF01061">
    <property type="entry name" value="ABC2_membrane"/>
    <property type="match status" value="1"/>
</dbReference>
<dbReference type="PANTHER" id="PTHR48041">
    <property type="entry name" value="ABC TRANSPORTER G FAMILY MEMBER 28"/>
    <property type="match status" value="1"/>
</dbReference>
<dbReference type="Pfam" id="PF00005">
    <property type="entry name" value="ABC_tran"/>
    <property type="match status" value="1"/>
</dbReference>
<sequence>MAQVDEQSVMMEHDVDAESIVSNPVTGNRQINIQIANNQQLSAQSKTAPSLFRQSHLDSSINDSSDGVITVMWRNLVYSVQRKQLNLSNCFHGGSPMTSQKRTILKGISGRFRSGHLTAVMGPSGSGKSTMLECIVGFRKKGLSGNVTVACDQSDHGLDNVRVALISQTDYLIEAFTVREMLVYASRLKNHARQIPIEQEQQLEQVVATVSDGQIGGNSAETNDHNGSKNTLIEPRRRKSSNYHHQLALNVIHRLGLDVCTDTKAANCSGGQKKRISIGVEMISKPNILILDEPTSGLDSSACFQTVSVMQGLTKDPHYPTGVVCTIHQPSARVFNLFDHIYIISYNGYCIYEGTPQHMLDYLSNVGLVCPQFHNPADFIAEVASGEYGHDEVQRLIEVKERNDLRLPDDQVGSDLSLAQYSSQIHYPTFLHIWILLQRTTKQILRDPMLNWLRLFSHVITAIFIGLLYGTEVGEPALCPPLESPLNDLERFSEYRAKYQADLITSTENLAFIFFTLMFTLFGAMMPIIMTFPANLNVLKKEKINGWYSLAAYYTALSLAEIPFQICFPTSFAVIGYIMTGQTMTVERFGLFLLINILMAFAAQSQGLLIGGLFMSDASAAVFLGPITTVPIMLFGGFFVRISTLPSYLKVFGYTSYLRYAFELMIMTLYGLDRCKLDPEQLAMNATAEKPEWIGMATMILGEGGEQFIDGFARSLGGTFDPSSGKKYASSLLDQFDVDEDYFYSHFAIMLLFILILRLATYFVVAIKINKRD</sequence>
<evidence type="ECO:0000256" key="4">
    <source>
        <dbReference type="ARBA" id="ARBA00022692"/>
    </source>
</evidence>
<proteinExistence type="inferred from homology"/>
<dbReference type="InterPro" id="IPR043926">
    <property type="entry name" value="ABCG_dom"/>
</dbReference>
<dbReference type="InterPro" id="IPR050352">
    <property type="entry name" value="ABCG_transporters"/>
</dbReference>
<evidence type="ECO:0000256" key="9">
    <source>
        <dbReference type="SAM" id="Phobius"/>
    </source>
</evidence>
<dbReference type="PROSITE" id="PS50893">
    <property type="entry name" value="ABC_TRANSPORTER_2"/>
    <property type="match status" value="1"/>
</dbReference>
<dbReference type="GO" id="GO:0005524">
    <property type="term" value="F:ATP binding"/>
    <property type="evidence" value="ECO:0007669"/>
    <property type="project" value="UniProtKB-KW"/>
</dbReference>